<feature type="region of interest" description="Disordered" evidence="1">
    <location>
        <begin position="415"/>
        <end position="434"/>
    </location>
</feature>
<dbReference type="SUPFAM" id="SSF55874">
    <property type="entry name" value="ATPase domain of HSP90 chaperone/DNA topoisomerase II/histidine kinase"/>
    <property type="match status" value="1"/>
</dbReference>
<keyword evidence="2" id="KW-0812">Transmembrane</keyword>
<evidence type="ECO:0000259" key="3">
    <source>
        <dbReference type="SMART" id="SM00387"/>
    </source>
</evidence>
<name>A0A2S7C6I0_9XANT</name>
<feature type="transmembrane region" description="Helical" evidence="2">
    <location>
        <begin position="7"/>
        <end position="29"/>
    </location>
</feature>
<feature type="compositionally biased region" description="Pro residues" evidence="1">
    <location>
        <begin position="415"/>
        <end position="424"/>
    </location>
</feature>
<protein>
    <submittedName>
        <fullName evidence="4">Sensor histidine kinase</fullName>
    </submittedName>
</protein>
<dbReference type="SMART" id="SM00387">
    <property type="entry name" value="HATPase_c"/>
    <property type="match status" value="1"/>
</dbReference>
<dbReference type="EMBL" id="MDEE01000007">
    <property type="protein sequence ID" value="PPU57162.1"/>
    <property type="molecule type" value="Genomic_DNA"/>
</dbReference>
<feature type="transmembrane region" description="Helical" evidence="2">
    <location>
        <begin position="35"/>
        <end position="57"/>
    </location>
</feature>
<feature type="compositionally biased region" description="Low complexity" evidence="1">
    <location>
        <begin position="425"/>
        <end position="434"/>
    </location>
</feature>
<keyword evidence="2" id="KW-0472">Membrane</keyword>
<dbReference type="AlphaFoldDB" id="A0A2S7C6I0"/>
<dbReference type="InterPro" id="IPR050640">
    <property type="entry name" value="Bact_2-comp_sensor_kinase"/>
</dbReference>
<sequence>MSASVFLIVRIVFAWAAALVVAGIMWAQLFDSVGAFFSLICIVLLALALALALMSAITHVRRVRLIAGRLDHATLSTRQRRQIEVPLEVQASFSMVEEAVRALPRVQDIESAPGSLLIRAKIRRIDPYAGRKPSRWNLFARFAITHNQVLVTIAPGQGTSSVTVLCEPDAGAWVDLFAVDEGSNYENAEAINRAVVRRVGEQRRDEQAAAEQSVMEKELAVARLNLLHAQVEPHFLYNTLASAQVLARTDPPRADIMIGHLIQYLRRSLPSADDATSTLGEELERTQAYLEILRIRMGARLALQVEVPYELRGLPLPSMMLQTLVENAIKHGLEPKPGGGTVWILARRLDEHQATLTVADDGQGFNTHSHGTGIGLKNLRERLQLIYAGKASFAIVSNFPSGVAATLTLPLPAQPAAPRPPPLPDTATAVQVQA</sequence>
<evidence type="ECO:0000256" key="2">
    <source>
        <dbReference type="SAM" id="Phobius"/>
    </source>
</evidence>
<dbReference type="InterPro" id="IPR010559">
    <property type="entry name" value="Sig_transdc_His_kin_internal"/>
</dbReference>
<evidence type="ECO:0000256" key="1">
    <source>
        <dbReference type="SAM" id="MobiDB-lite"/>
    </source>
</evidence>
<dbReference type="PANTHER" id="PTHR34220:SF9">
    <property type="entry name" value="SIGNAL TRANSDUCTION HISTIDINE KINASE INTERNAL REGION DOMAIN-CONTAINING PROTEIN"/>
    <property type="match status" value="1"/>
</dbReference>
<dbReference type="InterPro" id="IPR003594">
    <property type="entry name" value="HATPase_dom"/>
</dbReference>
<keyword evidence="4" id="KW-0418">Kinase</keyword>
<dbReference type="Pfam" id="PF02518">
    <property type="entry name" value="HATPase_c"/>
    <property type="match status" value="1"/>
</dbReference>
<dbReference type="GO" id="GO:0000155">
    <property type="term" value="F:phosphorelay sensor kinase activity"/>
    <property type="evidence" value="ECO:0007669"/>
    <property type="project" value="InterPro"/>
</dbReference>
<dbReference type="Gene3D" id="3.30.565.10">
    <property type="entry name" value="Histidine kinase-like ATPase, C-terminal domain"/>
    <property type="match status" value="1"/>
</dbReference>
<feature type="domain" description="Histidine kinase/HSP90-like ATPase" evidence="3">
    <location>
        <begin position="316"/>
        <end position="413"/>
    </location>
</feature>
<reference evidence="4 5" key="1">
    <citation type="submission" date="2016-08" db="EMBL/GenBank/DDBJ databases">
        <authorList>
            <person name="Seilhamer J.J."/>
        </authorList>
    </citation>
    <scope>NUCLEOTIDE SEQUENCE [LARGE SCALE GENOMIC DNA]</scope>
    <source>
        <strain evidence="4 5">CFBP7245</strain>
    </source>
</reference>
<evidence type="ECO:0000313" key="5">
    <source>
        <dbReference type="Proteomes" id="UP000238908"/>
    </source>
</evidence>
<dbReference type="GO" id="GO:0016020">
    <property type="term" value="C:membrane"/>
    <property type="evidence" value="ECO:0007669"/>
    <property type="project" value="InterPro"/>
</dbReference>
<evidence type="ECO:0000313" key="4">
    <source>
        <dbReference type="EMBL" id="PPU57162.1"/>
    </source>
</evidence>
<proteinExistence type="predicted"/>
<dbReference type="PANTHER" id="PTHR34220">
    <property type="entry name" value="SENSOR HISTIDINE KINASE YPDA"/>
    <property type="match status" value="1"/>
</dbReference>
<dbReference type="InterPro" id="IPR036890">
    <property type="entry name" value="HATPase_C_sf"/>
</dbReference>
<comment type="caution">
    <text evidence="4">The sequence shown here is derived from an EMBL/GenBank/DDBJ whole genome shotgun (WGS) entry which is preliminary data.</text>
</comment>
<keyword evidence="4" id="KW-0808">Transferase</keyword>
<dbReference type="Proteomes" id="UP000238908">
    <property type="component" value="Unassembled WGS sequence"/>
</dbReference>
<gene>
    <name evidence="4" type="ORF">XdyCFBP7245_07015</name>
</gene>
<keyword evidence="2" id="KW-1133">Transmembrane helix</keyword>
<accession>A0A2S7C6I0</accession>
<dbReference type="Pfam" id="PF06580">
    <property type="entry name" value="His_kinase"/>
    <property type="match status" value="1"/>
</dbReference>
<organism evidence="4 5">
    <name type="scientific">Xanthomonas dyei</name>
    <dbReference type="NCBI Taxonomy" id="743699"/>
    <lineage>
        <taxon>Bacteria</taxon>
        <taxon>Pseudomonadati</taxon>
        <taxon>Pseudomonadota</taxon>
        <taxon>Gammaproteobacteria</taxon>
        <taxon>Lysobacterales</taxon>
        <taxon>Lysobacteraceae</taxon>
        <taxon>Xanthomonas</taxon>
    </lineage>
</organism>
<dbReference type="RefSeq" id="WP_104615009.1">
    <property type="nucleotide sequence ID" value="NZ_JBHLXZ010000006.1"/>
</dbReference>